<dbReference type="PANTHER" id="PTHR20922:SF13">
    <property type="entry name" value="DNL-TYPE ZINC FINGER PROTEIN"/>
    <property type="match status" value="1"/>
</dbReference>
<feature type="compositionally biased region" description="Low complexity" evidence="5">
    <location>
        <begin position="7"/>
        <end position="20"/>
    </location>
</feature>
<gene>
    <name evidence="7" type="ORF">T310_2841</name>
</gene>
<evidence type="ECO:0000313" key="8">
    <source>
        <dbReference type="Proteomes" id="UP000053958"/>
    </source>
</evidence>
<dbReference type="InterPro" id="IPR024158">
    <property type="entry name" value="Mt_import_TIM15"/>
</dbReference>
<name>A0A0F4YYC8_RASE3</name>
<feature type="region of interest" description="Disordered" evidence="5">
    <location>
        <begin position="1"/>
        <end position="89"/>
    </location>
</feature>
<dbReference type="AlphaFoldDB" id="A0A0F4YYC8"/>
<reference evidence="7 8" key="1">
    <citation type="submission" date="2015-04" db="EMBL/GenBank/DDBJ databases">
        <authorList>
            <person name="Heijne W.H."/>
            <person name="Fedorova N.D."/>
            <person name="Nierman W.C."/>
            <person name="Vollebregt A.W."/>
            <person name="Zhao Z."/>
            <person name="Wu L."/>
            <person name="Kumar M."/>
            <person name="Stam H."/>
            <person name="van den Berg M.A."/>
            <person name="Pel H.J."/>
        </authorList>
    </citation>
    <scope>NUCLEOTIDE SEQUENCE [LARGE SCALE GENOMIC DNA]</scope>
    <source>
        <strain evidence="7 8">CBS 393.64</strain>
    </source>
</reference>
<proteinExistence type="predicted"/>
<dbReference type="GO" id="GO:0030150">
    <property type="term" value="P:protein import into mitochondrial matrix"/>
    <property type="evidence" value="ECO:0007669"/>
    <property type="project" value="TreeGrafter"/>
</dbReference>
<keyword evidence="1" id="KW-0479">Metal-binding</keyword>
<comment type="caution">
    <text evidence="7">The sequence shown here is derived from an EMBL/GenBank/DDBJ whole genome shotgun (WGS) entry which is preliminary data.</text>
</comment>
<dbReference type="EMBL" id="LASV01000111">
    <property type="protein sequence ID" value="KKA23115.1"/>
    <property type="molecule type" value="Genomic_DNA"/>
</dbReference>
<dbReference type="GO" id="GO:0006457">
    <property type="term" value="P:protein folding"/>
    <property type="evidence" value="ECO:0007669"/>
    <property type="project" value="TreeGrafter"/>
</dbReference>
<dbReference type="GO" id="GO:0008270">
    <property type="term" value="F:zinc ion binding"/>
    <property type="evidence" value="ECO:0007669"/>
    <property type="project" value="UniProtKB-KW"/>
</dbReference>
<dbReference type="GO" id="GO:0005739">
    <property type="term" value="C:mitochondrion"/>
    <property type="evidence" value="ECO:0007669"/>
    <property type="project" value="TreeGrafter"/>
</dbReference>
<evidence type="ECO:0000256" key="3">
    <source>
        <dbReference type="ARBA" id="ARBA00022833"/>
    </source>
</evidence>
<dbReference type="Proteomes" id="UP000053958">
    <property type="component" value="Unassembled WGS sequence"/>
</dbReference>
<dbReference type="GO" id="GO:0051087">
    <property type="term" value="F:protein-folding chaperone binding"/>
    <property type="evidence" value="ECO:0007669"/>
    <property type="project" value="TreeGrafter"/>
</dbReference>
<evidence type="ECO:0000313" key="7">
    <source>
        <dbReference type="EMBL" id="KKA23115.1"/>
    </source>
</evidence>
<dbReference type="RefSeq" id="XP_013329727.1">
    <property type="nucleotide sequence ID" value="XM_013474273.1"/>
</dbReference>
<keyword evidence="2 4" id="KW-0863">Zinc-finger</keyword>
<evidence type="ECO:0000259" key="6">
    <source>
        <dbReference type="PROSITE" id="PS51501"/>
    </source>
</evidence>
<accession>A0A0F4YYC8</accession>
<protein>
    <submittedName>
        <fullName evidence="7">Mitochondrial import protein Zim17</fullName>
    </submittedName>
</protein>
<dbReference type="Pfam" id="PF05180">
    <property type="entry name" value="zf-DNL"/>
    <property type="match status" value="1"/>
</dbReference>
<evidence type="ECO:0000256" key="2">
    <source>
        <dbReference type="ARBA" id="ARBA00022771"/>
    </source>
</evidence>
<evidence type="ECO:0000256" key="4">
    <source>
        <dbReference type="PROSITE-ProRule" id="PRU00834"/>
    </source>
</evidence>
<feature type="compositionally biased region" description="Low complexity" evidence="5">
    <location>
        <begin position="51"/>
        <end position="69"/>
    </location>
</feature>
<keyword evidence="8" id="KW-1185">Reference proteome</keyword>
<dbReference type="STRING" id="1408163.A0A0F4YYC8"/>
<dbReference type="PROSITE" id="PS51501">
    <property type="entry name" value="ZF_DNL"/>
    <property type="match status" value="1"/>
</dbReference>
<feature type="compositionally biased region" description="Low complexity" evidence="5">
    <location>
        <begin position="28"/>
        <end position="44"/>
    </location>
</feature>
<dbReference type="GeneID" id="25315192"/>
<keyword evidence="3" id="KW-0862">Zinc</keyword>
<organism evidence="7 8">
    <name type="scientific">Rasamsonia emersonii (strain ATCC 16479 / CBS 393.64 / IMI 116815)</name>
    <dbReference type="NCBI Taxonomy" id="1408163"/>
    <lineage>
        <taxon>Eukaryota</taxon>
        <taxon>Fungi</taxon>
        <taxon>Dikarya</taxon>
        <taxon>Ascomycota</taxon>
        <taxon>Pezizomycotina</taxon>
        <taxon>Eurotiomycetes</taxon>
        <taxon>Eurotiomycetidae</taxon>
        <taxon>Eurotiales</taxon>
        <taxon>Trichocomaceae</taxon>
        <taxon>Rasamsonia</taxon>
    </lineage>
</organism>
<dbReference type="OrthoDB" id="512667at2759"/>
<dbReference type="InterPro" id="IPR007853">
    <property type="entry name" value="Znf_DNL-typ"/>
</dbReference>
<feature type="domain" description="DNL-type" evidence="6">
    <location>
        <begin position="88"/>
        <end position="183"/>
    </location>
</feature>
<evidence type="ECO:0000256" key="1">
    <source>
        <dbReference type="ARBA" id="ARBA00022723"/>
    </source>
</evidence>
<evidence type="ECO:0000256" key="5">
    <source>
        <dbReference type="SAM" id="MobiDB-lite"/>
    </source>
</evidence>
<dbReference type="GO" id="GO:0050821">
    <property type="term" value="P:protein stabilization"/>
    <property type="evidence" value="ECO:0007669"/>
    <property type="project" value="TreeGrafter"/>
</dbReference>
<sequence>MRSSATLLRSLRGPSRLLPRTPAVRTTPLPIQSPLSPIRPSRPSTNIFAASRRYQSSSSDSGSTPLTDSVPSAETDAANAEQNAARRSQEPAYRITFTCKPCGHRSSHQMSKHGYHKGTVLIRCPNCLNRHVISDHLGIFMDQKSTLEDILKRKGMTLTKGYLEGDMEFWEDGLVYKTGTGDQLPEASEKSSS</sequence>
<dbReference type="PANTHER" id="PTHR20922">
    <property type="entry name" value="DNL-TYPE ZINC FINGER PROTEIN"/>
    <property type="match status" value="1"/>
</dbReference>